<dbReference type="GO" id="GO:0000938">
    <property type="term" value="C:GARP complex"/>
    <property type="evidence" value="ECO:0007669"/>
    <property type="project" value="EnsemblFungi"/>
</dbReference>
<dbReference type="VEuPathDB" id="FungiDB:GVI51_J01023"/>
<dbReference type="GO" id="GO:0042147">
    <property type="term" value="P:retrograde transport, endosome to Golgi"/>
    <property type="evidence" value="ECO:0007669"/>
    <property type="project" value="EnsemblFungi"/>
</dbReference>
<proteinExistence type="inferred from homology"/>
<evidence type="ECO:0000256" key="4">
    <source>
        <dbReference type="ARBA" id="ARBA00022753"/>
    </source>
</evidence>
<dbReference type="GO" id="GO:0006896">
    <property type="term" value="P:Golgi to vacuole transport"/>
    <property type="evidence" value="ECO:0007669"/>
    <property type="project" value="EnsemblFungi"/>
</dbReference>
<evidence type="ECO:0000259" key="8">
    <source>
        <dbReference type="Pfam" id="PF16854"/>
    </source>
</evidence>
<dbReference type="PANTHER" id="PTHR12820">
    <property type="entry name" value="VACUOLAR SORTING PROTEIN 53"/>
    <property type="match status" value="1"/>
</dbReference>
<evidence type="ECO:0000256" key="1">
    <source>
        <dbReference type="ARBA" id="ARBA00004150"/>
    </source>
</evidence>
<dbReference type="InterPro" id="IPR007234">
    <property type="entry name" value="Vps53_N"/>
</dbReference>
<evidence type="ECO:0000313" key="9">
    <source>
        <dbReference type="EMBL" id="KTA97559.1"/>
    </source>
</evidence>
<dbReference type="InterPro" id="IPR039766">
    <property type="entry name" value="Vps53"/>
</dbReference>
<evidence type="ECO:0000313" key="10">
    <source>
        <dbReference type="Proteomes" id="UP000054886"/>
    </source>
</evidence>
<organism evidence="9 10">
    <name type="scientific">Candida glabrata</name>
    <name type="common">Yeast</name>
    <name type="synonym">Torulopsis glabrata</name>
    <dbReference type="NCBI Taxonomy" id="5478"/>
    <lineage>
        <taxon>Eukaryota</taxon>
        <taxon>Fungi</taxon>
        <taxon>Dikarya</taxon>
        <taxon>Ascomycota</taxon>
        <taxon>Saccharomycotina</taxon>
        <taxon>Saccharomycetes</taxon>
        <taxon>Saccharomycetales</taxon>
        <taxon>Saccharomycetaceae</taxon>
        <taxon>Nakaseomyces</taxon>
    </lineage>
</organism>
<comment type="subcellular location">
    <subcellularLocation>
        <location evidence="2">Endosome membrane</location>
        <topology evidence="2">Peripheral membrane protein</topology>
    </subcellularLocation>
    <subcellularLocation>
        <location evidence="1">Golgi apparatus</location>
        <location evidence="1">trans-Golgi network membrane</location>
        <topology evidence="1">Peripheral membrane protein</topology>
    </subcellularLocation>
</comment>
<comment type="similarity">
    <text evidence="3">Belongs to the VPS53 family.</text>
</comment>
<dbReference type="GO" id="GO:0010008">
    <property type="term" value="C:endosome membrane"/>
    <property type="evidence" value="ECO:0007669"/>
    <property type="project" value="UniProtKB-SubCell"/>
</dbReference>
<evidence type="ECO:0000256" key="2">
    <source>
        <dbReference type="ARBA" id="ARBA00004481"/>
    </source>
</evidence>
<dbReference type="VEuPathDB" id="FungiDB:B1J91_J01111g"/>
<dbReference type="PANTHER" id="PTHR12820:SF0">
    <property type="entry name" value="VACUOLAR PROTEIN SORTING-ASSOCIATED PROTEIN 53 HOMOLOG"/>
    <property type="match status" value="1"/>
</dbReference>
<gene>
    <name evidence="9" type="ORF">AO440_002840</name>
</gene>
<evidence type="ECO:0000256" key="5">
    <source>
        <dbReference type="ARBA" id="ARBA00023034"/>
    </source>
</evidence>
<dbReference type="EMBL" id="LLZZ01000159">
    <property type="protein sequence ID" value="KTA97559.1"/>
    <property type="molecule type" value="Genomic_DNA"/>
</dbReference>
<accession>A0A0W0CMJ7</accession>
<protein>
    <submittedName>
        <fullName evidence="9">Vacuolar protein sorting-associated protein 53</fullName>
    </submittedName>
</protein>
<feature type="domain" description="Vps53 C-terminal" evidence="8">
    <location>
        <begin position="621"/>
        <end position="710"/>
    </location>
</feature>
<dbReference type="InterPro" id="IPR038260">
    <property type="entry name" value="Vps53_C_sf"/>
</dbReference>
<dbReference type="GO" id="GO:0005829">
    <property type="term" value="C:cytosol"/>
    <property type="evidence" value="ECO:0007669"/>
    <property type="project" value="GOC"/>
</dbReference>
<keyword evidence="6" id="KW-0472">Membrane</keyword>
<evidence type="ECO:0000259" key="7">
    <source>
        <dbReference type="Pfam" id="PF04100"/>
    </source>
</evidence>
<dbReference type="Proteomes" id="UP000054886">
    <property type="component" value="Unassembled WGS sequence"/>
</dbReference>
<dbReference type="GO" id="GO:0090156">
    <property type="term" value="P:intracellular sphingolipid homeostasis"/>
    <property type="evidence" value="ECO:0007669"/>
    <property type="project" value="EnsemblFungi"/>
</dbReference>
<comment type="caution">
    <text evidence="9">The sequence shown here is derived from an EMBL/GenBank/DDBJ whole genome shotgun (WGS) entry which is preliminary data.</text>
</comment>
<name>A0A0W0CMJ7_CANGB</name>
<evidence type="ECO:0000256" key="3">
    <source>
        <dbReference type="ARBA" id="ARBA00008628"/>
    </source>
</evidence>
<dbReference type="VEuPathDB" id="FungiDB:CAGL0J01111g"/>
<dbReference type="Gene3D" id="1.10.357.110">
    <property type="entry name" value="Vacuolar protein sorting-associated protein 53, C-terminus"/>
    <property type="match status" value="1"/>
</dbReference>
<keyword evidence="4" id="KW-0967">Endosome</keyword>
<dbReference type="VEuPathDB" id="FungiDB:GWK60_J01023"/>
<keyword evidence="5" id="KW-0333">Golgi apparatus</keyword>
<feature type="domain" description="Vps53 N-terminal" evidence="7">
    <location>
        <begin position="7"/>
        <end position="370"/>
    </location>
</feature>
<dbReference type="GO" id="GO:0006623">
    <property type="term" value="P:protein targeting to vacuole"/>
    <property type="evidence" value="ECO:0007669"/>
    <property type="project" value="EnsemblFungi"/>
</dbReference>
<sequence>MLGDSLDYDPTEDITGMLMSRDSLESLDELISVTRSYKLELSEEIKQLELEDSGEAATESDALALLQTLIEEYEVTKETSMRTQQSIMDVTQGISRLDNAKQNLSQTMSFFQNLKILTDCYIQCKQLLDSGSFRDMVSPYRIMYSLAGTTFAPYKSVQEINKLLTSVNRLKSEVFDRIKQKFQQLLSQQEIPPQEDTQQHNELRDGACELLDSDQSAKSTLIDWFISKLLYEMNEIFQVDDEAGSLENLARRYIYFKRVLNNFHSNLEQFFLPSWDLPMHLTETFMETTRKDLNILLKREFQDKSPTIDLFMNALQETLEFENYINVRFSKKLNDKPKLSTCFQPYLSVWVSHQDKLMDKKLLSYMSDPKFPENSTDSFIVPSSADLFRNYRAILTQSLELVQESENTAVLTALATFFTKWLGLYANKILEPLILPDNVEVEDKRECAKYTVLVINTAGYCSTTIEQLEERLLEFTSASEQINGIFMQTKSKYDDLAAKGINFLLNRLISVEISFVWREFKNVDWSNVMVEDYSRYMQTLKTLLKVTRSQPNTEENVTILEYILKTFNRDIYKWNFLDKVINLVFSEFLGCILKLLQPTPPYASATTKPRLNPRAVVNIGEQLMLDLDLLSNILNSIPENMSGDGESTNNSSMKRTKKRIESDMDKLMKLVKLLIAPVDSPETYAETYNEITGGNDNSVVWAFILSLKAVPWDLEQWRALRAAYKTKLDERKEEGKPIDHSMLIMEWDSRPMMQFQANICRIQDPEWSKLVRNELRIHPPARTIQRPVTPQPQEPRRGIRELVSNSKLFER</sequence>
<dbReference type="Pfam" id="PF04100">
    <property type="entry name" value="Vps53_N"/>
    <property type="match status" value="1"/>
</dbReference>
<dbReference type="AlphaFoldDB" id="A0A0W0CMJ7"/>
<dbReference type="InterPro" id="IPR031745">
    <property type="entry name" value="Vps53_C"/>
</dbReference>
<reference evidence="9 10" key="1">
    <citation type="submission" date="2015-10" db="EMBL/GenBank/DDBJ databases">
        <title>Draft genomes sequences of Candida glabrata isolates 1A, 1B, 2A, 2B, 3A and 3B.</title>
        <authorList>
            <person name="Haavelsrud O.E."/>
            <person name="Gaustad P."/>
        </authorList>
    </citation>
    <scope>NUCLEOTIDE SEQUENCE [LARGE SCALE GENOMIC DNA]</scope>
    <source>
        <strain evidence="9">910700640</strain>
    </source>
</reference>
<dbReference type="Pfam" id="PF16854">
    <property type="entry name" value="VPS53_C"/>
    <property type="match status" value="1"/>
</dbReference>
<evidence type="ECO:0000256" key="6">
    <source>
        <dbReference type="ARBA" id="ARBA00023136"/>
    </source>
</evidence>